<sequence>MPVTAELKVADQPEHLPPWLKCADDENDQPKKRTSRIRGSFVCTNCNRLYIRKDSLQRHLTYECGKEPQFPCPFCDQKSKRRSHQLRHIKRRHQDKLGILQENNPELFIKLEEST</sequence>
<feature type="domain" description="C2H2-type" evidence="2">
    <location>
        <begin position="41"/>
        <end position="68"/>
    </location>
</feature>
<accession>A0A9P0K0X9</accession>
<keyword evidence="1" id="KW-0862">Zinc</keyword>
<evidence type="ECO:0000259" key="2">
    <source>
        <dbReference type="PROSITE" id="PS50157"/>
    </source>
</evidence>
<keyword evidence="1" id="KW-0863">Zinc-finger</keyword>
<dbReference type="InterPro" id="IPR013087">
    <property type="entry name" value="Znf_C2H2_type"/>
</dbReference>
<dbReference type="SMART" id="SM00355">
    <property type="entry name" value="ZnF_C2H2"/>
    <property type="match status" value="2"/>
</dbReference>
<dbReference type="PROSITE" id="PS50157">
    <property type="entry name" value="ZINC_FINGER_C2H2_2"/>
    <property type="match status" value="1"/>
</dbReference>
<evidence type="ECO:0000313" key="4">
    <source>
        <dbReference type="Proteomes" id="UP001152888"/>
    </source>
</evidence>
<keyword evidence="4" id="KW-1185">Reference proteome</keyword>
<evidence type="ECO:0000256" key="1">
    <source>
        <dbReference type="PROSITE-ProRule" id="PRU00042"/>
    </source>
</evidence>
<organism evidence="3 4">
    <name type="scientific">Acanthoscelides obtectus</name>
    <name type="common">Bean weevil</name>
    <name type="synonym">Bruchus obtectus</name>
    <dbReference type="NCBI Taxonomy" id="200917"/>
    <lineage>
        <taxon>Eukaryota</taxon>
        <taxon>Metazoa</taxon>
        <taxon>Ecdysozoa</taxon>
        <taxon>Arthropoda</taxon>
        <taxon>Hexapoda</taxon>
        <taxon>Insecta</taxon>
        <taxon>Pterygota</taxon>
        <taxon>Neoptera</taxon>
        <taxon>Endopterygota</taxon>
        <taxon>Coleoptera</taxon>
        <taxon>Polyphaga</taxon>
        <taxon>Cucujiformia</taxon>
        <taxon>Chrysomeloidea</taxon>
        <taxon>Chrysomelidae</taxon>
        <taxon>Bruchinae</taxon>
        <taxon>Bruchini</taxon>
        <taxon>Acanthoscelides</taxon>
    </lineage>
</organism>
<dbReference type="OrthoDB" id="10004641at2759"/>
<dbReference type="EMBL" id="CAKOFQ010006713">
    <property type="protein sequence ID" value="CAH1964209.1"/>
    <property type="molecule type" value="Genomic_DNA"/>
</dbReference>
<dbReference type="AlphaFoldDB" id="A0A9P0K0X9"/>
<dbReference type="GO" id="GO:0008270">
    <property type="term" value="F:zinc ion binding"/>
    <property type="evidence" value="ECO:0007669"/>
    <property type="project" value="UniProtKB-KW"/>
</dbReference>
<dbReference type="SUPFAM" id="SSF57667">
    <property type="entry name" value="beta-beta-alpha zinc fingers"/>
    <property type="match status" value="1"/>
</dbReference>
<dbReference type="Pfam" id="PF00096">
    <property type="entry name" value="zf-C2H2"/>
    <property type="match status" value="1"/>
</dbReference>
<evidence type="ECO:0000313" key="3">
    <source>
        <dbReference type="EMBL" id="CAH1964209.1"/>
    </source>
</evidence>
<protein>
    <recommendedName>
        <fullName evidence="2">C2H2-type domain-containing protein</fullName>
    </recommendedName>
</protein>
<dbReference type="InterPro" id="IPR036236">
    <property type="entry name" value="Znf_C2H2_sf"/>
</dbReference>
<proteinExistence type="predicted"/>
<reference evidence="3" key="1">
    <citation type="submission" date="2022-03" db="EMBL/GenBank/DDBJ databases">
        <authorList>
            <person name="Sayadi A."/>
        </authorList>
    </citation>
    <scope>NUCLEOTIDE SEQUENCE</scope>
</reference>
<name>A0A9P0K0X9_ACAOB</name>
<comment type="caution">
    <text evidence="3">The sequence shown here is derived from an EMBL/GenBank/DDBJ whole genome shotgun (WGS) entry which is preliminary data.</text>
</comment>
<dbReference type="Proteomes" id="UP001152888">
    <property type="component" value="Unassembled WGS sequence"/>
</dbReference>
<dbReference type="Gene3D" id="3.30.160.60">
    <property type="entry name" value="Classic Zinc Finger"/>
    <property type="match status" value="1"/>
</dbReference>
<gene>
    <name evidence="3" type="ORF">ACAOBT_LOCUS5665</name>
</gene>
<keyword evidence="1" id="KW-0479">Metal-binding</keyword>